<dbReference type="EMBL" id="BMBA01000012">
    <property type="protein sequence ID" value="GFZ34458.1"/>
    <property type="molecule type" value="Genomic_DNA"/>
</dbReference>
<reference evidence="1 2" key="1">
    <citation type="journal article" date="2021" name="Int. J. Syst. Evol. Microbiol.">
        <title>Clostridium zeae sp. nov., isolated from corn silage.</title>
        <authorList>
            <person name="Kobayashi H."/>
            <person name="Tanizawa Y."/>
            <person name="Yagura M."/>
            <person name="Sakamoto M."/>
            <person name="Ohkuma M."/>
            <person name="Tohno M."/>
        </authorList>
    </citation>
    <scope>NUCLEOTIDE SEQUENCE [LARGE SCALE GENOMIC DNA]</scope>
    <source>
        <strain evidence="1 2">CSC2</strain>
    </source>
</reference>
<dbReference type="Proteomes" id="UP000663802">
    <property type="component" value="Unassembled WGS sequence"/>
</dbReference>
<name>A0ABQ1EIV7_9CLOT</name>
<sequence length="139" mass="16238">MPYVTGEKGIKIQELMDKSNVEFDNNNYEESILLLEQAWDEIPDDKISYSESFLIVWGILDISRLIKDVDRMNNRVDNIFFCSPQRGDTGERELWEGKVAYELGNFKEAKEYFKLANDKSKGRCFGTKDGKYIKFLKQS</sequence>
<accession>A0ABQ1EIV7</accession>
<dbReference type="Gene3D" id="1.25.40.10">
    <property type="entry name" value="Tetratricopeptide repeat domain"/>
    <property type="match status" value="1"/>
</dbReference>
<comment type="caution">
    <text evidence="1">The sequence shown here is derived from an EMBL/GenBank/DDBJ whole genome shotgun (WGS) entry which is preliminary data.</text>
</comment>
<dbReference type="InterPro" id="IPR011990">
    <property type="entry name" value="TPR-like_helical_dom_sf"/>
</dbReference>
<proteinExistence type="predicted"/>
<evidence type="ECO:0000313" key="1">
    <source>
        <dbReference type="EMBL" id="GFZ34458.1"/>
    </source>
</evidence>
<dbReference type="RefSeq" id="WP_206872943.1">
    <property type="nucleotide sequence ID" value="NZ_BMBA01000012.1"/>
</dbReference>
<keyword evidence="2" id="KW-1185">Reference proteome</keyword>
<organism evidence="1 2">
    <name type="scientific">Clostridium zeae</name>
    <dbReference type="NCBI Taxonomy" id="2759022"/>
    <lineage>
        <taxon>Bacteria</taxon>
        <taxon>Bacillati</taxon>
        <taxon>Bacillota</taxon>
        <taxon>Clostridia</taxon>
        <taxon>Eubacteriales</taxon>
        <taxon>Clostridiaceae</taxon>
        <taxon>Clostridium</taxon>
    </lineage>
</organism>
<gene>
    <name evidence="1" type="ORF">CSC2_49840</name>
</gene>
<protein>
    <recommendedName>
        <fullName evidence="3">Tetratricopeptide repeat protein</fullName>
    </recommendedName>
</protein>
<evidence type="ECO:0000313" key="2">
    <source>
        <dbReference type="Proteomes" id="UP000663802"/>
    </source>
</evidence>
<evidence type="ECO:0008006" key="3">
    <source>
        <dbReference type="Google" id="ProtNLM"/>
    </source>
</evidence>
<dbReference type="SUPFAM" id="SSF48452">
    <property type="entry name" value="TPR-like"/>
    <property type="match status" value="1"/>
</dbReference>